<dbReference type="AlphaFoldDB" id="A0AAD6DQF7"/>
<dbReference type="PRINTS" id="PR00081">
    <property type="entry name" value="GDHRDH"/>
</dbReference>
<organism evidence="3 4">
    <name type="scientific">Penicillium hetheringtonii</name>
    <dbReference type="NCBI Taxonomy" id="911720"/>
    <lineage>
        <taxon>Eukaryota</taxon>
        <taxon>Fungi</taxon>
        <taxon>Dikarya</taxon>
        <taxon>Ascomycota</taxon>
        <taxon>Pezizomycotina</taxon>
        <taxon>Eurotiomycetes</taxon>
        <taxon>Eurotiomycetidae</taxon>
        <taxon>Eurotiales</taxon>
        <taxon>Aspergillaceae</taxon>
        <taxon>Penicillium</taxon>
    </lineage>
</organism>
<keyword evidence="4" id="KW-1185">Reference proteome</keyword>
<proteinExistence type="inferred from homology"/>
<reference evidence="3 4" key="1">
    <citation type="journal article" date="2023" name="IMA Fungus">
        <title>Comparative genomic study of the Penicillium genus elucidates a diverse pangenome and 15 lateral gene transfer events.</title>
        <authorList>
            <person name="Petersen C."/>
            <person name="Sorensen T."/>
            <person name="Nielsen M.R."/>
            <person name="Sondergaard T.E."/>
            <person name="Sorensen J.L."/>
            <person name="Fitzpatrick D.A."/>
            <person name="Frisvad J.C."/>
            <person name="Nielsen K.L."/>
        </authorList>
    </citation>
    <scope>NUCLEOTIDE SEQUENCE [LARGE SCALE GENOMIC DNA]</scope>
    <source>
        <strain evidence="3 4">IBT 29057</strain>
    </source>
</reference>
<dbReference type="PANTHER" id="PTHR43180:SF63">
    <property type="entry name" value="DEHYDROGENASE_REDUCTASE FAMILY PROTEIN, PUTATIVE (AFU_ORTHOLOGUE AFUA_6G03520)-RELATED"/>
    <property type="match status" value="1"/>
</dbReference>
<evidence type="ECO:0000256" key="1">
    <source>
        <dbReference type="ARBA" id="ARBA00006484"/>
    </source>
</evidence>
<keyword evidence="2" id="KW-0560">Oxidoreductase</keyword>
<dbReference type="Gene3D" id="3.40.50.720">
    <property type="entry name" value="NAD(P)-binding Rossmann-like Domain"/>
    <property type="match status" value="1"/>
</dbReference>
<dbReference type="SUPFAM" id="SSF51735">
    <property type="entry name" value="NAD(P)-binding Rossmann-fold domains"/>
    <property type="match status" value="1"/>
</dbReference>
<dbReference type="EMBL" id="JAQJAC010000003">
    <property type="protein sequence ID" value="KAJ5589899.1"/>
    <property type="molecule type" value="Genomic_DNA"/>
</dbReference>
<evidence type="ECO:0000313" key="3">
    <source>
        <dbReference type="EMBL" id="KAJ5589899.1"/>
    </source>
</evidence>
<dbReference type="PANTHER" id="PTHR43180">
    <property type="entry name" value="3-OXOACYL-(ACYL-CARRIER-PROTEIN) REDUCTASE (AFU_ORTHOLOGUE AFUA_6G11210)"/>
    <property type="match status" value="1"/>
</dbReference>
<dbReference type="InterPro" id="IPR002347">
    <property type="entry name" value="SDR_fam"/>
</dbReference>
<gene>
    <name evidence="3" type="ORF">N7450_003871</name>
</gene>
<name>A0AAD6DQF7_9EURO</name>
<dbReference type="Pfam" id="PF13561">
    <property type="entry name" value="adh_short_C2"/>
    <property type="match status" value="1"/>
</dbReference>
<dbReference type="InterPro" id="IPR036291">
    <property type="entry name" value="NAD(P)-bd_dom_sf"/>
</dbReference>
<evidence type="ECO:0000313" key="4">
    <source>
        <dbReference type="Proteomes" id="UP001216150"/>
    </source>
</evidence>
<dbReference type="CDD" id="cd05233">
    <property type="entry name" value="SDR_c"/>
    <property type="match status" value="1"/>
</dbReference>
<dbReference type="Proteomes" id="UP001216150">
    <property type="component" value="Unassembled WGS sequence"/>
</dbReference>
<accession>A0AAD6DQF7</accession>
<evidence type="ECO:0000256" key="2">
    <source>
        <dbReference type="ARBA" id="ARBA00023002"/>
    </source>
</evidence>
<comment type="caution">
    <text evidence="3">The sequence shown here is derived from an EMBL/GenBank/DDBJ whole genome shotgun (WGS) entry which is preliminary data.</text>
</comment>
<protein>
    <submittedName>
        <fullName evidence="3">Uncharacterized protein</fullName>
    </submittedName>
</protein>
<comment type="similarity">
    <text evidence="1">Belongs to the short-chain dehydrogenases/reductases (SDR) family.</text>
</comment>
<sequence>MSFSLASKVFAVTGGSSGMGAATSRLLAHKGASAVSIGDINPKTFGSLRQELKEINPKIQVQTRELNVIDPEKVDRWVEGIVSEFGDLHGAANVAGIPQPVGIRQSPNIVGGTNEMWKKIMGINLDGIFYCNRAQVRSMIGLSSAPRSIVNIASLAAFHHTPDVFAYGVSKAACSFLSTCVANDVQNHNIRVNTVSPAATNTPMLPQFVPNASISEAVVAEMASRGVSMLEPADIASTIVWLLSEESDKVSGAIIPVGYGIP</sequence>
<dbReference type="GO" id="GO:0016491">
    <property type="term" value="F:oxidoreductase activity"/>
    <property type="evidence" value="ECO:0007669"/>
    <property type="project" value="UniProtKB-KW"/>
</dbReference>